<dbReference type="EMBL" id="JACHHB010000015">
    <property type="protein sequence ID" value="MBB5174693.1"/>
    <property type="molecule type" value="Genomic_DNA"/>
</dbReference>
<proteinExistence type="inferred from homology"/>
<keyword evidence="5 7" id="KW-1133">Transmembrane helix</keyword>
<dbReference type="PANTHER" id="PTHR33452">
    <property type="entry name" value="OXIDOREDUCTASE CATD-RELATED"/>
    <property type="match status" value="1"/>
</dbReference>
<evidence type="ECO:0000256" key="3">
    <source>
        <dbReference type="ARBA" id="ARBA00022475"/>
    </source>
</evidence>
<dbReference type="Pfam" id="PF07681">
    <property type="entry name" value="DoxX"/>
    <property type="match status" value="1"/>
</dbReference>
<dbReference type="InterPro" id="IPR051907">
    <property type="entry name" value="DoxX-like_oxidoreductase"/>
</dbReference>
<comment type="caution">
    <text evidence="8">The sequence shown here is derived from an EMBL/GenBank/DDBJ whole genome shotgun (WGS) entry which is preliminary data.</text>
</comment>
<accession>A0A840QTQ3</accession>
<dbReference type="Proteomes" id="UP000551878">
    <property type="component" value="Unassembled WGS sequence"/>
</dbReference>
<evidence type="ECO:0000256" key="6">
    <source>
        <dbReference type="ARBA" id="ARBA00023136"/>
    </source>
</evidence>
<sequence length="134" mass="14420">MSFYEQLGALILRLVVGLIFFVHGLDKFLGGFPQVTERFSELGLPEGLAYGVAILELIGGFALLIGVATRVMAALFALLMVGAIFIVKLEAGFIGGFEFDLALLAMTVYLFLNGSKNFSLISVTGFFSRKVKSG</sequence>
<reference evidence="8 9" key="1">
    <citation type="submission" date="2020-08" db="EMBL/GenBank/DDBJ databases">
        <title>Genomic Encyclopedia of Type Strains, Phase IV (KMG-IV): sequencing the most valuable type-strain genomes for metagenomic binning, comparative biology and taxonomic classification.</title>
        <authorList>
            <person name="Goeker M."/>
        </authorList>
    </citation>
    <scope>NUCLEOTIDE SEQUENCE [LARGE SCALE GENOMIC DNA]</scope>
    <source>
        <strain evidence="8 9">DSM 24696</strain>
    </source>
</reference>
<name>A0A840QTQ3_9BACI</name>
<dbReference type="AlphaFoldDB" id="A0A840QTQ3"/>
<dbReference type="InterPro" id="IPR032808">
    <property type="entry name" value="DoxX"/>
</dbReference>
<dbReference type="PANTHER" id="PTHR33452:SF1">
    <property type="entry name" value="INNER MEMBRANE PROTEIN YPHA-RELATED"/>
    <property type="match status" value="1"/>
</dbReference>
<feature type="transmembrane region" description="Helical" evidence="7">
    <location>
        <begin position="7"/>
        <end position="25"/>
    </location>
</feature>
<protein>
    <submittedName>
        <fullName evidence="8">Putative membrane protein YphA (DoxX/SURF4 family)</fullName>
    </submittedName>
</protein>
<evidence type="ECO:0000256" key="2">
    <source>
        <dbReference type="ARBA" id="ARBA00006679"/>
    </source>
</evidence>
<keyword evidence="9" id="KW-1185">Reference proteome</keyword>
<evidence type="ECO:0000256" key="5">
    <source>
        <dbReference type="ARBA" id="ARBA00022989"/>
    </source>
</evidence>
<comment type="similarity">
    <text evidence="2">Belongs to the DoxX family.</text>
</comment>
<keyword evidence="3" id="KW-1003">Cell membrane</keyword>
<dbReference type="RefSeq" id="WP_184665100.1">
    <property type="nucleotide sequence ID" value="NZ_JACHHB010000015.1"/>
</dbReference>
<feature type="transmembrane region" description="Helical" evidence="7">
    <location>
        <begin position="47"/>
        <end position="64"/>
    </location>
</feature>
<feature type="transmembrane region" description="Helical" evidence="7">
    <location>
        <begin position="71"/>
        <end position="87"/>
    </location>
</feature>
<evidence type="ECO:0000256" key="4">
    <source>
        <dbReference type="ARBA" id="ARBA00022692"/>
    </source>
</evidence>
<dbReference type="GO" id="GO:0005886">
    <property type="term" value="C:plasma membrane"/>
    <property type="evidence" value="ECO:0007669"/>
    <property type="project" value="UniProtKB-SubCell"/>
</dbReference>
<organism evidence="8 9">
    <name type="scientific">Texcoconibacillus texcoconensis</name>
    <dbReference type="NCBI Taxonomy" id="1095777"/>
    <lineage>
        <taxon>Bacteria</taxon>
        <taxon>Bacillati</taxon>
        <taxon>Bacillota</taxon>
        <taxon>Bacilli</taxon>
        <taxon>Bacillales</taxon>
        <taxon>Bacillaceae</taxon>
        <taxon>Texcoconibacillus</taxon>
    </lineage>
</organism>
<keyword evidence="4 7" id="KW-0812">Transmembrane</keyword>
<evidence type="ECO:0000256" key="7">
    <source>
        <dbReference type="SAM" id="Phobius"/>
    </source>
</evidence>
<evidence type="ECO:0000256" key="1">
    <source>
        <dbReference type="ARBA" id="ARBA00004651"/>
    </source>
</evidence>
<comment type="subcellular location">
    <subcellularLocation>
        <location evidence="1">Cell membrane</location>
        <topology evidence="1">Multi-pass membrane protein</topology>
    </subcellularLocation>
</comment>
<evidence type="ECO:0000313" key="8">
    <source>
        <dbReference type="EMBL" id="MBB5174693.1"/>
    </source>
</evidence>
<gene>
    <name evidence="8" type="ORF">HNQ41_002910</name>
</gene>
<evidence type="ECO:0000313" key="9">
    <source>
        <dbReference type="Proteomes" id="UP000551878"/>
    </source>
</evidence>
<keyword evidence="6 7" id="KW-0472">Membrane</keyword>
<feature type="transmembrane region" description="Helical" evidence="7">
    <location>
        <begin position="93"/>
        <end position="112"/>
    </location>
</feature>